<comment type="caution">
    <text evidence="1">The sequence shown here is derived from an EMBL/GenBank/DDBJ whole genome shotgun (WGS) entry which is preliminary data.</text>
</comment>
<dbReference type="GO" id="GO:0016301">
    <property type="term" value="F:kinase activity"/>
    <property type="evidence" value="ECO:0007669"/>
    <property type="project" value="UniProtKB-KW"/>
</dbReference>
<evidence type="ECO:0000313" key="2">
    <source>
        <dbReference type="Proteomes" id="UP000325081"/>
    </source>
</evidence>
<keyword evidence="1" id="KW-0808">Transferase</keyword>
<accession>A0A5A7NX44</accession>
<name>A0A5A7NX44_STRAF</name>
<dbReference type="Proteomes" id="UP000325081">
    <property type="component" value="Unassembled WGS sequence"/>
</dbReference>
<organism evidence="1 2">
    <name type="scientific">Striga asiatica</name>
    <name type="common">Asiatic witchweed</name>
    <name type="synonym">Buchnera asiatica</name>
    <dbReference type="NCBI Taxonomy" id="4170"/>
    <lineage>
        <taxon>Eukaryota</taxon>
        <taxon>Viridiplantae</taxon>
        <taxon>Streptophyta</taxon>
        <taxon>Embryophyta</taxon>
        <taxon>Tracheophyta</taxon>
        <taxon>Spermatophyta</taxon>
        <taxon>Magnoliopsida</taxon>
        <taxon>eudicotyledons</taxon>
        <taxon>Gunneridae</taxon>
        <taxon>Pentapetalae</taxon>
        <taxon>asterids</taxon>
        <taxon>lamiids</taxon>
        <taxon>Lamiales</taxon>
        <taxon>Orobanchaceae</taxon>
        <taxon>Buchnereae</taxon>
        <taxon>Striga</taxon>
    </lineage>
</organism>
<sequence length="194" mass="21176">MASRVRVAPCGARCRSNQAMVRSRSLANHIESTKRSVLLPGSCWKPKAKSPEGESHGLEFWSAVIEDPMDMAFEPKAVSFLPLDKGSRFFQQLRLLNIAAPQNSSLIQASLHSPTVLVHIRNLHQLTIARATLSTTLPRTFGPAISISVIRVNQRKPSRTAANGPPIHEIAHTVIPAGPTARVAIDIETNVVIR</sequence>
<evidence type="ECO:0000313" key="1">
    <source>
        <dbReference type="EMBL" id="GER25052.1"/>
    </source>
</evidence>
<dbReference type="AlphaFoldDB" id="A0A5A7NX44"/>
<dbReference type="EMBL" id="BKCP01000001">
    <property type="protein sequence ID" value="GER25052.1"/>
    <property type="molecule type" value="Genomic_DNA"/>
</dbReference>
<protein>
    <submittedName>
        <fullName evidence="1">Leucine-rich repeat receptor-like protein kinase family protein</fullName>
    </submittedName>
</protein>
<gene>
    <name evidence="1" type="ORF">STAS_00603</name>
</gene>
<proteinExistence type="predicted"/>
<reference evidence="2" key="1">
    <citation type="journal article" date="2019" name="Curr. Biol.">
        <title>Genome Sequence of Striga asiatica Provides Insight into the Evolution of Plant Parasitism.</title>
        <authorList>
            <person name="Yoshida S."/>
            <person name="Kim S."/>
            <person name="Wafula E.K."/>
            <person name="Tanskanen J."/>
            <person name="Kim Y.M."/>
            <person name="Honaas L."/>
            <person name="Yang Z."/>
            <person name="Spallek T."/>
            <person name="Conn C.E."/>
            <person name="Ichihashi Y."/>
            <person name="Cheong K."/>
            <person name="Cui S."/>
            <person name="Der J.P."/>
            <person name="Gundlach H."/>
            <person name="Jiao Y."/>
            <person name="Hori C."/>
            <person name="Ishida J.K."/>
            <person name="Kasahara H."/>
            <person name="Kiba T."/>
            <person name="Kim M.S."/>
            <person name="Koo N."/>
            <person name="Laohavisit A."/>
            <person name="Lee Y.H."/>
            <person name="Lumba S."/>
            <person name="McCourt P."/>
            <person name="Mortimer J.C."/>
            <person name="Mutuku J.M."/>
            <person name="Nomura T."/>
            <person name="Sasaki-Sekimoto Y."/>
            <person name="Seto Y."/>
            <person name="Wang Y."/>
            <person name="Wakatake T."/>
            <person name="Sakakibara H."/>
            <person name="Demura T."/>
            <person name="Yamaguchi S."/>
            <person name="Yoneyama K."/>
            <person name="Manabe R.I."/>
            <person name="Nelson D.C."/>
            <person name="Schulman A.H."/>
            <person name="Timko M.P."/>
            <person name="dePamphilis C.W."/>
            <person name="Choi D."/>
            <person name="Shirasu K."/>
        </authorList>
    </citation>
    <scope>NUCLEOTIDE SEQUENCE [LARGE SCALE GENOMIC DNA]</scope>
    <source>
        <strain evidence="2">cv. UVA1</strain>
    </source>
</reference>
<keyword evidence="1" id="KW-0418">Kinase</keyword>
<keyword evidence="2" id="KW-1185">Reference proteome</keyword>
<keyword evidence="1" id="KW-0675">Receptor</keyword>